<dbReference type="Proteomes" id="UP001652660">
    <property type="component" value="Chromosome 1e"/>
</dbReference>
<protein>
    <submittedName>
        <fullName evidence="2">Uncharacterized protein</fullName>
    </submittedName>
</protein>
<keyword evidence="1" id="KW-1185">Reference proteome</keyword>
<evidence type="ECO:0000313" key="2">
    <source>
        <dbReference type="RefSeq" id="XP_071926572.1"/>
    </source>
</evidence>
<gene>
    <name evidence="2" type="primary">LOC140016754</name>
</gene>
<dbReference type="GeneID" id="140016754"/>
<reference evidence="2" key="2">
    <citation type="submission" date="2025-08" db="UniProtKB">
        <authorList>
            <consortium name="RefSeq"/>
        </authorList>
    </citation>
    <scope>IDENTIFICATION</scope>
    <source>
        <tissue evidence="2">Leaves</tissue>
    </source>
</reference>
<name>A0ABM4W461_COFAR</name>
<accession>A0ABM4W461</accession>
<proteinExistence type="predicted"/>
<reference evidence="1" key="1">
    <citation type="journal article" date="2025" name="Foods">
        <title>Unveiling the Microbial Signatures of Arabica Coffee Cherries: Insights into Ripeness Specific Diversity, Functional Traits, and Implications for Quality and Safety.</title>
        <authorList>
            <consortium name="RefSeq"/>
            <person name="Tenea G.N."/>
            <person name="Cifuentes V."/>
            <person name="Reyes P."/>
            <person name="Cevallos-Vallejos M."/>
        </authorList>
    </citation>
    <scope>NUCLEOTIDE SEQUENCE [LARGE SCALE GENOMIC DNA]</scope>
</reference>
<organism evidence="1 2">
    <name type="scientific">Coffea arabica</name>
    <name type="common">Arabian coffee</name>
    <dbReference type="NCBI Taxonomy" id="13443"/>
    <lineage>
        <taxon>Eukaryota</taxon>
        <taxon>Viridiplantae</taxon>
        <taxon>Streptophyta</taxon>
        <taxon>Embryophyta</taxon>
        <taxon>Tracheophyta</taxon>
        <taxon>Spermatophyta</taxon>
        <taxon>Magnoliopsida</taxon>
        <taxon>eudicotyledons</taxon>
        <taxon>Gunneridae</taxon>
        <taxon>Pentapetalae</taxon>
        <taxon>asterids</taxon>
        <taxon>lamiids</taxon>
        <taxon>Gentianales</taxon>
        <taxon>Rubiaceae</taxon>
        <taxon>Ixoroideae</taxon>
        <taxon>Gardenieae complex</taxon>
        <taxon>Bertiereae - Coffeeae clade</taxon>
        <taxon>Coffeeae</taxon>
        <taxon>Coffea</taxon>
    </lineage>
</organism>
<evidence type="ECO:0000313" key="1">
    <source>
        <dbReference type="Proteomes" id="UP001652660"/>
    </source>
</evidence>
<sequence>MTGYISLKEQPASTESFAFDHSLLTLDTEPEKRKKKKRFYFDKRWTQKEGMHQVIEKAWNTEEQGTRMFRVTRKVRNCRIEILKWKNTFQANSKVRINGIKSRLESLDKSNFEDKKVRRSELKEQLKEAYKEEEFFWSQKFKVNWLREGDTNISFFHAYVKGRRTRNRILNVQGEDGSWTKNEEELVYEISNFYRTLFSSEGVFLSLLMRK</sequence>
<dbReference type="RefSeq" id="XP_071926572.1">
    <property type="nucleotide sequence ID" value="XM_072070471.1"/>
</dbReference>